<dbReference type="PATRIC" id="fig|1434109.4.peg.46"/>
<feature type="domain" description="Metallo-beta-lactamase" evidence="5">
    <location>
        <begin position="12"/>
        <end position="188"/>
    </location>
</feature>
<evidence type="ECO:0000256" key="2">
    <source>
        <dbReference type="ARBA" id="ARBA00022723"/>
    </source>
</evidence>
<evidence type="ECO:0000256" key="1">
    <source>
        <dbReference type="ARBA" id="ARBA00001947"/>
    </source>
</evidence>
<organism evidence="6 7">
    <name type="scientific">Methanosarcina barkeri str. Wiesmoor</name>
    <dbReference type="NCBI Taxonomy" id="1434109"/>
    <lineage>
        <taxon>Archaea</taxon>
        <taxon>Methanobacteriati</taxon>
        <taxon>Methanobacteriota</taxon>
        <taxon>Stenosarchaea group</taxon>
        <taxon>Methanomicrobia</taxon>
        <taxon>Methanosarcinales</taxon>
        <taxon>Methanosarcinaceae</taxon>
        <taxon>Methanosarcina</taxon>
    </lineage>
</organism>
<dbReference type="PANTHER" id="PTHR46233">
    <property type="entry name" value="HYDROXYACYLGLUTATHIONE HYDROLASE GLOC"/>
    <property type="match status" value="1"/>
</dbReference>
<reference evidence="6 7" key="1">
    <citation type="submission" date="2014-07" db="EMBL/GenBank/DDBJ databases">
        <title>Methanogenic archaea and the global carbon cycle.</title>
        <authorList>
            <person name="Henriksen J.R."/>
            <person name="Luke J."/>
            <person name="Reinhart S."/>
            <person name="Benedict M.N."/>
            <person name="Youngblut N.D."/>
            <person name="Metcalf M.E."/>
            <person name="Whitaker R.J."/>
            <person name="Metcalf W.W."/>
        </authorList>
    </citation>
    <scope>NUCLEOTIDE SEQUENCE [LARGE SCALE GENOMIC DNA]</scope>
    <source>
        <strain evidence="6 7">Wiesmoor</strain>
    </source>
</reference>
<evidence type="ECO:0000256" key="4">
    <source>
        <dbReference type="ARBA" id="ARBA00022833"/>
    </source>
</evidence>
<name>A0A0E3QHE2_METBA</name>
<dbReference type="GeneID" id="24821438"/>
<keyword evidence="2" id="KW-0479">Metal-binding</keyword>
<dbReference type="GO" id="GO:0046872">
    <property type="term" value="F:metal ion binding"/>
    <property type="evidence" value="ECO:0007669"/>
    <property type="project" value="UniProtKB-KW"/>
</dbReference>
<dbReference type="Gene3D" id="3.60.15.10">
    <property type="entry name" value="Ribonuclease Z/Hydroxyacylglutathione hydrolase-like"/>
    <property type="match status" value="1"/>
</dbReference>
<dbReference type="GO" id="GO:0016787">
    <property type="term" value="F:hydrolase activity"/>
    <property type="evidence" value="ECO:0007669"/>
    <property type="project" value="UniProtKB-KW"/>
</dbReference>
<dbReference type="InterPro" id="IPR036866">
    <property type="entry name" value="RibonucZ/Hydroxyglut_hydro"/>
</dbReference>
<dbReference type="KEGG" id="mbw:MSBRW_0054"/>
<gene>
    <name evidence="6" type="ORF">MSBRW_0054</name>
</gene>
<keyword evidence="4" id="KW-0862">Zinc</keyword>
<sequence length="213" mass="23322">MEVRYICPTAYDSSVYLVNGKVLIDTGMNSDLIIKQLEKYIKLTDIELIVLTHCHYDHTAAAAVIAERSGAKVGIHKADLEGINDDYLSVAVIFGERAPEVRPTITYEEGDKIDIGNGEYLEVIHTPGHSKGSICLYEPVSKSLFSGDTVFPGGGSGRTDFEGSVPEKMASSIEKLTKLDVKNLYPGHGSPTDRDGNNQIMASYRMLKMMMGE</sequence>
<proteinExistence type="predicted"/>
<evidence type="ECO:0000313" key="7">
    <source>
        <dbReference type="Proteomes" id="UP000033038"/>
    </source>
</evidence>
<dbReference type="EMBL" id="CP009526">
    <property type="protein sequence ID" value="AKB49307.1"/>
    <property type="molecule type" value="Genomic_DNA"/>
</dbReference>
<dbReference type="PANTHER" id="PTHR46233:SF3">
    <property type="entry name" value="HYDROXYACYLGLUTATHIONE HYDROLASE GLOC"/>
    <property type="match status" value="1"/>
</dbReference>
<dbReference type="RefSeq" id="WP_011305965.1">
    <property type="nucleotide sequence ID" value="NZ_CP009526.1"/>
</dbReference>
<dbReference type="HOGENOM" id="CLU_030571_5_1_2"/>
<comment type="cofactor">
    <cofactor evidence="1">
        <name>Zn(2+)</name>
        <dbReference type="ChEBI" id="CHEBI:29105"/>
    </cofactor>
</comment>
<evidence type="ECO:0000256" key="3">
    <source>
        <dbReference type="ARBA" id="ARBA00022801"/>
    </source>
</evidence>
<keyword evidence="3" id="KW-0378">Hydrolase</keyword>
<dbReference type="InterPro" id="IPR001279">
    <property type="entry name" value="Metallo-B-lactamas"/>
</dbReference>
<evidence type="ECO:0000313" key="6">
    <source>
        <dbReference type="EMBL" id="AKB49307.1"/>
    </source>
</evidence>
<dbReference type="SMART" id="SM00849">
    <property type="entry name" value="Lactamase_B"/>
    <property type="match status" value="1"/>
</dbReference>
<dbReference type="Pfam" id="PF00753">
    <property type="entry name" value="Lactamase_B"/>
    <property type="match status" value="1"/>
</dbReference>
<dbReference type="Proteomes" id="UP000033038">
    <property type="component" value="Chromosome"/>
</dbReference>
<dbReference type="CDD" id="cd06262">
    <property type="entry name" value="metallo-hydrolase-like_MBL-fold"/>
    <property type="match status" value="1"/>
</dbReference>
<dbReference type="SUPFAM" id="SSF56281">
    <property type="entry name" value="Metallo-hydrolase/oxidoreductase"/>
    <property type="match status" value="1"/>
</dbReference>
<dbReference type="InterPro" id="IPR051453">
    <property type="entry name" value="MBL_Glyoxalase_II"/>
</dbReference>
<protein>
    <submittedName>
        <fullName evidence="6">Metallo-beta-lactamase</fullName>
    </submittedName>
</protein>
<accession>A0A0E3QHE2</accession>
<evidence type="ECO:0000259" key="5">
    <source>
        <dbReference type="SMART" id="SM00849"/>
    </source>
</evidence>
<dbReference type="AlphaFoldDB" id="A0A0E3QHE2"/>